<dbReference type="Pfam" id="PF13692">
    <property type="entry name" value="Glyco_trans_1_4"/>
    <property type="match status" value="1"/>
</dbReference>
<evidence type="ECO:0000313" key="1">
    <source>
        <dbReference type="EMBL" id="QRG05283.1"/>
    </source>
</evidence>
<dbReference type="AlphaFoldDB" id="A0A974PL05"/>
<sequence length="500" mass="54553">MAALPEAIAALNGRIEDLARQNAALLAGQEALREQVAAMQVHANLVGHILQQVHANQRPPRDLPLPLARLRDLVVSPGPSLAFLREMARAGVITSTGLVQDASGAWHPRVRPLRAARHMARDFAGLMLGHRGVVYRVRPRHAPVGERPRVLHVIPNVFVGGSTQLVVDLHERLGHRYEMQVVTAALPPNGRHEGMVLHHLPLGTPATAFAALLDAVKPDMVHLHYWGEGDRPWYEAALDAAKATSAVILENVNTPVEPLRDPRIHAYLFVSNYIRVTFAPGVGNGRVIHPGIDLDRFRPPAAWAPGAADTIGMVYRLARDKLDDASIEPLIEVAQRRPRTRVLVVGDGELLPVYFARVSAAGVRRNFEFTGVVPFDQLPQLYRQFRTFVAPVVRESFGQVTPFAMAMGQAVAGLRTGALPEILGGDETLGATGGALADILVGLLDQPERMAALSRANMERARRFSLDGMIRAYAQVYAEALGREADPMPGFPPAQFYPEV</sequence>
<organism evidence="1 2">
    <name type="scientific">Xanthobacter dioxanivorans</name>
    <dbReference type="NCBI Taxonomy" id="2528964"/>
    <lineage>
        <taxon>Bacteria</taxon>
        <taxon>Pseudomonadati</taxon>
        <taxon>Pseudomonadota</taxon>
        <taxon>Alphaproteobacteria</taxon>
        <taxon>Hyphomicrobiales</taxon>
        <taxon>Xanthobacteraceae</taxon>
        <taxon>Xanthobacter</taxon>
    </lineage>
</organism>
<protein>
    <submittedName>
        <fullName evidence="1">Glycosyltransferase family 4 protein</fullName>
    </submittedName>
</protein>
<proteinExistence type="predicted"/>
<dbReference type="InterPro" id="IPR050194">
    <property type="entry name" value="Glycosyltransferase_grp1"/>
</dbReference>
<dbReference type="GO" id="GO:0016757">
    <property type="term" value="F:glycosyltransferase activity"/>
    <property type="evidence" value="ECO:0007669"/>
    <property type="project" value="TreeGrafter"/>
</dbReference>
<name>A0A974PL05_9HYPH</name>
<dbReference type="Proteomes" id="UP000596427">
    <property type="component" value="Chromosome"/>
</dbReference>
<evidence type="ECO:0000313" key="2">
    <source>
        <dbReference type="Proteomes" id="UP000596427"/>
    </source>
</evidence>
<accession>A0A974PL05</accession>
<dbReference type="EMBL" id="CP063362">
    <property type="protein sequence ID" value="QRG05283.1"/>
    <property type="molecule type" value="Genomic_DNA"/>
</dbReference>
<dbReference type="RefSeq" id="WP_203192151.1">
    <property type="nucleotide sequence ID" value="NZ_CP063362.1"/>
</dbReference>
<gene>
    <name evidence="1" type="ORF">EZH22_19585</name>
</gene>
<dbReference type="PANTHER" id="PTHR45947:SF3">
    <property type="entry name" value="SULFOQUINOVOSYL TRANSFERASE SQD2"/>
    <property type="match status" value="1"/>
</dbReference>
<keyword evidence="2" id="KW-1185">Reference proteome</keyword>
<dbReference type="Gene3D" id="3.40.50.2000">
    <property type="entry name" value="Glycogen Phosphorylase B"/>
    <property type="match status" value="2"/>
</dbReference>
<dbReference type="CDD" id="cd03801">
    <property type="entry name" value="GT4_PimA-like"/>
    <property type="match status" value="1"/>
</dbReference>
<dbReference type="KEGG" id="xdi:EZH22_19585"/>
<reference evidence="1 2" key="1">
    <citation type="submission" date="2020-10" db="EMBL/GenBank/DDBJ databases">
        <title>Degradation of 1,4-Dioxane by Xanthobacter sp. YN2, via a Novel Group-2 Soluble Di-Iron Monooxygenase.</title>
        <authorList>
            <person name="Ma F."/>
            <person name="Wang Y."/>
            <person name="Yang J."/>
            <person name="Guo H."/>
            <person name="Su D."/>
            <person name="Yu L."/>
        </authorList>
    </citation>
    <scope>NUCLEOTIDE SEQUENCE [LARGE SCALE GENOMIC DNA]</scope>
    <source>
        <strain evidence="1 2">YN2</strain>
    </source>
</reference>
<dbReference type="SUPFAM" id="SSF53756">
    <property type="entry name" value="UDP-Glycosyltransferase/glycogen phosphorylase"/>
    <property type="match status" value="1"/>
</dbReference>
<dbReference type="PANTHER" id="PTHR45947">
    <property type="entry name" value="SULFOQUINOVOSYL TRANSFERASE SQD2"/>
    <property type="match status" value="1"/>
</dbReference>